<dbReference type="PANTHER" id="PTHR28620">
    <property type="entry name" value="CENTROMERE PROTEIN V"/>
    <property type="match status" value="1"/>
</dbReference>
<dbReference type="Pfam" id="PF04828">
    <property type="entry name" value="GFA"/>
    <property type="match status" value="1"/>
</dbReference>
<evidence type="ECO:0000256" key="3">
    <source>
        <dbReference type="ARBA" id="ARBA00022833"/>
    </source>
</evidence>
<dbReference type="PANTHER" id="PTHR28620:SF1">
    <property type="entry name" value="CENP-V_GFA DOMAIN-CONTAINING PROTEIN"/>
    <property type="match status" value="1"/>
</dbReference>
<protein>
    <submittedName>
        <fullName evidence="6">Mss4-like protein</fullName>
    </submittedName>
</protein>
<dbReference type="GO" id="GO:0046872">
    <property type="term" value="F:metal ion binding"/>
    <property type="evidence" value="ECO:0007669"/>
    <property type="project" value="UniProtKB-KW"/>
</dbReference>
<organism evidence="6 7">
    <name type="scientific">Thelonectria olida</name>
    <dbReference type="NCBI Taxonomy" id="1576542"/>
    <lineage>
        <taxon>Eukaryota</taxon>
        <taxon>Fungi</taxon>
        <taxon>Dikarya</taxon>
        <taxon>Ascomycota</taxon>
        <taxon>Pezizomycotina</taxon>
        <taxon>Sordariomycetes</taxon>
        <taxon>Hypocreomycetidae</taxon>
        <taxon>Hypocreales</taxon>
        <taxon>Nectriaceae</taxon>
        <taxon>Thelonectria</taxon>
    </lineage>
</organism>
<name>A0A9P8WED4_9HYPO</name>
<evidence type="ECO:0000259" key="5">
    <source>
        <dbReference type="PROSITE" id="PS51891"/>
    </source>
</evidence>
<dbReference type="EMBL" id="JAGPYM010000003">
    <property type="protein sequence ID" value="KAH6897464.1"/>
    <property type="molecule type" value="Genomic_DNA"/>
</dbReference>
<dbReference type="InterPro" id="IPR011057">
    <property type="entry name" value="Mss4-like_sf"/>
</dbReference>
<proteinExistence type="inferred from homology"/>
<sequence>MAESDSETKPSQSYEAGCHCGFISLSITLSPPFPEHEVTQCNCSICHRAGYLLVYPTYENVTWHHGSEKRVGRYQFNTKTRDHMFCPRCGVSIGIDFWKADPKRYGISVRQFSDIDLDSLKYDKFDGVQKMKPAGDLSGKQVNGATGEEHVSSSA</sequence>
<dbReference type="AlphaFoldDB" id="A0A9P8WED4"/>
<dbReference type="GO" id="GO:0016846">
    <property type="term" value="F:carbon-sulfur lyase activity"/>
    <property type="evidence" value="ECO:0007669"/>
    <property type="project" value="InterPro"/>
</dbReference>
<comment type="caution">
    <text evidence="6">The sequence shown here is derived from an EMBL/GenBank/DDBJ whole genome shotgun (WGS) entry which is preliminary data.</text>
</comment>
<feature type="domain" description="CENP-V/GFA" evidence="5">
    <location>
        <begin position="14"/>
        <end position="123"/>
    </location>
</feature>
<evidence type="ECO:0000256" key="2">
    <source>
        <dbReference type="ARBA" id="ARBA00022723"/>
    </source>
</evidence>
<dbReference type="Proteomes" id="UP000777438">
    <property type="component" value="Unassembled WGS sequence"/>
</dbReference>
<keyword evidence="3" id="KW-0862">Zinc</keyword>
<dbReference type="InterPro" id="IPR052355">
    <property type="entry name" value="CENP-V-like"/>
</dbReference>
<comment type="similarity">
    <text evidence="1">Belongs to the Gfa family.</text>
</comment>
<dbReference type="PROSITE" id="PS51891">
    <property type="entry name" value="CENP_V_GFA"/>
    <property type="match status" value="1"/>
</dbReference>
<dbReference type="InterPro" id="IPR006913">
    <property type="entry name" value="CENP-V/GFA"/>
</dbReference>
<feature type="region of interest" description="Disordered" evidence="4">
    <location>
        <begin position="132"/>
        <end position="155"/>
    </location>
</feature>
<evidence type="ECO:0000256" key="4">
    <source>
        <dbReference type="SAM" id="MobiDB-lite"/>
    </source>
</evidence>
<evidence type="ECO:0000313" key="6">
    <source>
        <dbReference type="EMBL" id="KAH6897464.1"/>
    </source>
</evidence>
<reference evidence="6 7" key="1">
    <citation type="journal article" date="2021" name="Nat. Commun.">
        <title>Genetic determinants of endophytism in the Arabidopsis root mycobiome.</title>
        <authorList>
            <person name="Mesny F."/>
            <person name="Miyauchi S."/>
            <person name="Thiergart T."/>
            <person name="Pickel B."/>
            <person name="Atanasova L."/>
            <person name="Karlsson M."/>
            <person name="Huettel B."/>
            <person name="Barry K.W."/>
            <person name="Haridas S."/>
            <person name="Chen C."/>
            <person name="Bauer D."/>
            <person name="Andreopoulos W."/>
            <person name="Pangilinan J."/>
            <person name="LaButti K."/>
            <person name="Riley R."/>
            <person name="Lipzen A."/>
            <person name="Clum A."/>
            <person name="Drula E."/>
            <person name="Henrissat B."/>
            <person name="Kohler A."/>
            <person name="Grigoriev I.V."/>
            <person name="Martin F.M."/>
            <person name="Hacquard S."/>
        </authorList>
    </citation>
    <scope>NUCLEOTIDE SEQUENCE [LARGE SCALE GENOMIC DNA]</scope>
    <source>
        <strain evidence="6 7">MPI-CAGE-CH-0241</strain>
    </source>
</reference>
<evidence type="ECO:0000256" key="1">
    <source>
        <dbReference type="ARBA" id="ARBA00005495"/>
    </source>
</evidence>
<dbReference type="Gene3D" id="2.170.150.70">
    <property type="match status" value="1"/>
</dbReference>
<gene>
    <name evidence="6" type="ORF">B0T10DRAFT_476892</name>
</gene>
<keyword evidence="7" id="KW-1185">Reference proteome</keyword>
<dbReference type="SUPFAM" id="SSF51316">
    <property type="entry name" value="Mss4-like"/>
    <property type="match status" value="1"/>
</dbReference>
<evidence type="ECO:0000313" key="7">
    <source>
        <dbReference type="Proteomes" id="UP000777438"/>
    </source>
</evidence>
<accession>A0A9P8WED4</accession>
<dbReference type="OrthoDB" id="2993351at2759"/>
<keyword evidence="2" id="KW-0479">Metal-binding</keyword>